<feature type="chain" id="PRO_5026736817" evidence="1">
    <location>
        <begin position="21"/>
        <end position="96"/>
    </location>
</feature>
<evidence type="ECO:0000313" key="2">
    <source>
        <dbReference type="EMBL" id="VTS03204.1"/>
    </source>
</evidence>
<dbReference type="KEGG" id="gms:SOIL9_72610"/>
<name>A0A6P2DLC1_9BACT</name>
<organism evidence="2 3">
    <name type="scientific">Gemmata massiliana</name>
    <dbReference type="NCBI Taxonomy" id="1210884"/>
    <lineage>
        <taxon>Bacteria</taxon>
        <taxon>Pseudomonadati</taxon>
        <taxon>Planctomycetota</taxon>
        <taxon>Planctomycetia</taxon>
        <taxon>Gemmatales</taxon>
        <taxon>Gemmataceae</taxon>
        <taxon>Gemmata</taxon>
    </lineage>
</organism>
<dbReference type="AlphaFoldDB" id="A0A6P2DLC1"/>
<dbReference type="EMBL" id="LR593886">
    <property type="protein sequence ID" value="VTS03204.1"/>
    <property type="molecule type" value="Genomic_DNA"/>
</dbReference>
<reference evidence="2 3" key="1">
    <citation type="submission" date="2019-05" db="EMBL/GenBank/DDBJ databases">
        <authorList>
            <consortium name="Science for Life Laboratories"/>
        </authorList>
    </citation>
    <scope>NUCLEOTIDE SEQUENCE [LARGE SCALE GENOMIC DNA]</scope>
    <source>
        <strain evidence="2">Soil9</strain>
    </source>
</reference>
<accession>A0A6P2DLC1</accession>
<dbReference type="Proteomes" id="UP000464178">
    <property type="component" value="Chromosome"/>
</dbReference>
<proteinExistence type="predicted"/>
<sequence length="96" mass="10230">MRRALIAMLVTLVFVGTASAGGWSPLKGNARGTTARTAVVDPRSGGVVSANARLQPVIGSVQRTGHFTNPLTHKSKYTGTVYNPLSGQFSKQTFRR</sequence>
<evidence type="ECO:0000313" key="3">
    <source>
        <dbReference type="Proteomes" id="UP000464178"/>
    </source>
</evidence>
<protein>
    <submittedName>
        <fullName evidence="2">Uncharacterized protein</fullName>
    </submittedName>
</protein>
<dbReference type="RefSeq" id="WP_162672960.1">
    <property type="nucleotide sequence ID" value="NZ_LR593886.1"/>
</dbReference>
<gene>
    <name evidence="2" type="ORF">SOIL9_72610</name>
</gene>
<keyword evidence="3" id="KW-1185">Reference proteome</keyword>
<evidence type="ECO:0000256" key="1">
    <source>
        <dbReference type="SAM" id="SignalP"/>
    </source>
</evidence>
<keyword evidence="1" id="KW-0732">Signal</keyword>
<feature type="signal peptide" evidence="1">
    <location>
        <begin position="1"/>
        <end position="20"/>
    </location>
</feature>